<feature type="compositionally biased region" description="Basic residues" evidence="1">
    <location>
        <begin position="465"/>
        <end position="474"/>
    </location>
</feature>
<evidence type="ECO:0000313" key="2">
    <source>
        <dbReference type="EMBL" id="KAK0654547.1"/>
    </source>
</evidence>
<reference evidence="2" key="1">
    <citation type="submission" date="2023-06" db="EMBL/GenBank/DDBJ databases">
        <title>Genome-scale phylogeny and comparative genomics of the fungal order Sordariales.</title>
        <authorList>
            <consortium name="Lawrence Berkeley National Laboratory"/>
            <person name="Hensen N."/>
            <person name="Bonometti L."/>
            <person name="Westerberg I."/>
            <person name="Brannstrom I.O."/>
            <person name="Guillou S."/>
            <person name="Cros-Aarteil S."/>
            <person name="Calhoun S."/>
            <person name="Haridas S."/>
            <person name="Kuo A."/>
            <person name="Mondo S."/>
            <person name="Pangilinan J."/>
            <person name="Riley R."/>
            <person name="Labutti K."/>
            <person name="Andreopoulos B."/>
            <person name="Lipzen A."/>
            <person name="Chen C."/>
            <person name="Yanf M."/>
            <person name="Daum C."/>
            <person name="Ng V."/>
            <person name="Clum A."/>
            <person name="Steindorff A."/>
            <person name="Ohm R."/>
            <person name="Martin F."/>
            <person name="Silar P."/>
            <person name="Natvig D."/>
            <person name="Lalanne C."/>
            <person name="Gautier V."/>
            <person name="Ament-Velasquez S.L."/>
            <person name="Kruys A."/>
            <person name="Hutchinson M.I."/>
            <person name="Powell A.J."/>
            <person name="Barry K."/>
            <person name="Miller A.N."/>
            <person name="Grigoriev I.V."/>
            <person name="Debuchy R."/>
            <person name="Gladieux P."/>
            <person name="Thoren M.H."/>
            <person name="Johannesson H."/>
        </authorList>
    </citation>
    <scope>NUCLEOTIDE SEQUENCE</scope>
    <source>
        <strain evidence="2">CBS 307.81</strain>
    </source>
</reference>
<feature type="compositionally biased region" description="Low complexity" evidence="1">
    <location>
        <begin position="443"/>
        <end position="457"/>
    </location>
</feature>
<feature type="compositionally biased region" description="Low complexity" evidence="1">
    <location>
        <begin position="424"/>
        <end position="433"/>
    </location>
</feature>
<comment type="caution">
    <text evidence="2">The sequence shown here is derived from an EMBL/GenBank/DDBJ whole genome shotgun (WGS) entry which is preliminary data.</text>
</comment>
<keyword evidence="3" id="KW-1185">Reference proteome</keyword>
<feature type="region of interest" description="Disordered" evidence="1">
    <location>
        <begin position="208"/>
        <end position="257"/>
    </location>
</feature>
<name>A0AA40CXU2_9PEZI</name>
<feature type="compositionally biased region" description="Basic and acidic residues" evidence="1">
    <location>
        <begin position="516"/>
        <end position="552"/>
    </location>
</feature>
<evidence type="ECO:0000313" key="3">
    <source>
        <dbReference type="Proteomes" id="UP001174997"/>
    </source>
</evidence>
<feature type="region of interest" description="Disordered" evidence="1">
    <location>
        <begin position="273"/>
        <end position="570"/>
    </location>
</feature>
<dbReference type="Proteomes" id="UP001174997">
    <property type="component" value="Unassembled WGS sequence"/>
</dbReference>
<dbReference type="AlphaFoldDB" id="A0AA40CXU2"/>
<protein>
    <submittedName>
        <fullName evidence="2">Uncharacterized protein</fullName>
    </submittedName>
</protein>
<dbReference type="PRINTS" id="PR01217">
    <property type="entry name" value="PRICHEXTENSN"/>
</dbReference>
<feature type="region of interest" description="Disordered" evidence="1">
    <location>
        <begin position="1"/>
        <end position="26"/>
    </location>
</feature>
<organism evidence="2 3">
    <name type="scientific">Cercophora samala</name>
    <dbReference type="NCBI Taxonomy" id="330535"/>
    <lineage>
        <taxon>Eukaryota</taxon>
        <taxon>Fungi</taxon>
        <taxon>Dikarya</taxon>
        <taxon>Ascomycota</taxon>
        <taxon>Pezizomycotina</taxon>
        <taxon>Sordariomycetes</taxon>
        <taxon>Sordariomycetidae</taxon>
        <taxon>Sordariales</taxon>
        <taxon>Lasiosphaeriaceae</taxon>
        <taxon>Cercophora</taxon>
    </lineage>
</organism>
<feature type="compositionally biased region" description="Low complexity" evidence="1">
    <location>
        <begin position="361"/>
        <end position="386"/>
    </location>
</feature>
<evidence type="ECO:0000256" key="1">
    <source>
        <dbReference type="SAM" id="MobiDB-lite"/>
    </source>
</evidence>
<feature type="compositionally biased region" description="Gly residues" evidence="1">
    <location>
        <begin position="559"/>
        <end position="570"/>
    </location>
</feature>
<sequence>MMAGSFHPGDLMDLDSLSKPTEHEEVEEIPPLRNLAGHIFVPVNFDFTTASPLQGRMQRLEHILRSVDFHRQGSRENLYHMFDREKQRIINEARAMEKLLGQDYRPALTQEEENLFLANMSAPADPNKDYNVKTEDVQPLKQAIRPEPADKPLPVREKTVRDLMILIESSISELDSFENAMKGIKDKYILYVEKEKATGSTVDGVRVSGDAVESKKRHRRSGDHPLDVSGKKVFSEPAKHNSSSKKQQRLLTPKYVPSPLSKSTVWAGDEILSSSKKVSSSTTEASLTAEQTSRLSKKALPFTTPAPLPTKTASVSSGKATPTEPPSPTKQTSLLSRKTKVPRTQASSPAKPAAPFPPTAAPLLLSTTPAPQKPIQNPPNNTTPQPGYMSHTSSSNGKKRSIRSLNLQPVAGSPSPPVIPALSTPTPATTITTVRPEQPIPGLPTLSISTPTPTPSGGEKETRKRVSSSKKKKTTPPNSNCLAGIFADASNVAGEEGAGGEKKEGYEALSPRSRRAAQERQWREGREERQRGREREEEREREREREREEERARRLKHGFGSGGGAFGRRW</sequence>
<dbReference type="EMBL" id="JAULSY010000214">
    <property type="protein sequence ID" value="KAK0654547.1"/>
    <property type="molecule type" value="Genomic_DNA"/>
</dbReference>
<gene>
    <name evidence="2" type="ORF">QBC41DRAFT_369201</name>
</gene>
<feature type="compositionally biased region" description="Basic and acidic residues" evidence="1">
    <location>
        <begin position="222"/>
        <end position="239"/>
    </location>
</feature>
<accession>A0AA40CXU2</accession>
<feature type="compositionally biased region" description="Low complexity" evidence="1">
    <location>
        <begin position="273"/>
        <end position="313"/>
    </location>
</feature>
<proteinExistence type="predicted"/>